<evidence type="ECO:0000313" key="1">
    <source>
        <dbReference type="EMBL" id="KXJ87927.1"/>
    </source>
</evidence>
<name>A0A136ISU1_9PEZI</name>
<dbReference type="EMBL" id="KQ964260">
    <property type="protein sequence ID" value="KXJ87927.1"/>
    <property type="molecule type" value="Genomic_DNA"/>
</dbReference>
<proteinExistence type="predicted"/>
<gene>
    <name evidence="1" type="ORF">Micbo1qcDRAFT_236115</name>
</gene>
<dbReference type="OrthoDB" id="40579at2759"/>
<protein>
    <recommendedName>
        <fullName evidence="3">C2H2-type domain-containing protein</fullName>
    </recommendedName>
</protein>
<dbReference type="Gene3D" id="3.30.160.60">
    <property type="entry name" value="Classic Zinc Finger"/>
    <property type="match status" value="1"/>
</dbReference>
<dbReference type="InParanoid" id="A0A136ISU1"/>
<organism evidence="1 2">
    <name type="scientific">Microdochium bolleyi</name>
    <dbReference type="NCBI Taxonomy" id="196109"/>
    <lineage>
        <taxon>Eukaryota</taxon>
        <taxon>Fungi</taxon>
        <taxon>Dikarya</taxon>
        <taxon>Ascomycota</taxon>
        <taxon>Pezizomycotina</taxon>
        <taxon>Sordariomycetes</taxon>
        <taxon>Xylariomycetidae</taxon>
        <taxon>Xylariales</taxon>
        <taxon>Microdochiaceae</taxon>
        <taxon>Microdochium</taxon>
    </lineage>
</organism>
<dbReference type="Proteomes" id="UP000070501">
    <property type="component" value="Unassembled WGS sequence"/>
</dbReference>
<evidence type="ECO:0008006" key="3">
    <source>
        <dbReference type="Google" id="ProtNLM"/>
    </source>
</evidence>
<dbReference type="AlphaFoldDB" id="A0A136ISU1"/>
<sequence>MRTHRGPMPCPKPGCPEGKDYGNTVSRHVWAHHARWARDTGYPPLRRKCDLCKRTFARPDLLKRHKDNNSCGVRLVAEPLTTDVNIELEGRHLM</sequence>
<evidence type="ECO:0000313" key="2">
    <source>
        <dbReference type="Proteomes" id="UP000070501"/>
    </source>
</evidence>
<accession>A0A136ISU1</accession>
<keyword evidence="2" id="KW-1185">Reference proteome</keyword>
<reference evidence="2" key="1">
    <citation type="submission" date="2016-02" db="EMBL/GenBank/DDBJ databases">
        <title>Draft genome sequence of Microdochium bolleyi, a fungal endophyte of beachgrass.</title>
        <authorList>
            <consortium name="DOE Joint Genome Institute"/>
            <person name="David A.S."/>
            <person name="May G."/>
            <person name="Haridas S."/>
            <person name="Lim J."/>
            <person name="Wang M."/>
            <person name="Labutti K."/>
            <person name="Lipzen A."/>
            <person name="Barry K."/>
            <person name="Grigoriev I.V."/>
        </authorList>
    </citation>
    <scope>NUCLEOTIDE SEQUENCE [LARGE SCALE GENOMIC DNA]</scope>
    <source>
        <strain evidence="2">J235TASD1</strain>
    </source>
</reference>